<dbReference type="InterPro" id="IPR011620">
    <property type="entry name" value="Sig_transdc_His_kinase_LytS_TM"/>
</dbReference>
<keyword evidence="3 6" id="KW-0812">Transmembrane</keyword>
<dbReference type="GO" id="GO:0071555">
    <property type="term" value="P:cell wall organization"/>
    <property type="evidence" value="ECO:0007669"/>
    <property type="project" value="InterPro"/>
</dbReference>
<dbReference type="SUPFAM" id="SSF55785">
    <property type="entry name" value="PYP-like sensor domain (PAS domain)"/>
    <property type="match status" value="1"/>
</dbReference>
<feature type="domain" description="PAS" evidence="7">
    <location>
        <begin position="198"/>
        <end position="240"/>
    </location>
</feature>
<evidence type="ECO:0000256" key="5">
    <source>
        <dbReference type="ARBA" id="ARBA00023136"/>
    </source>
</evidence>
<evidence type="ECO:0000256" key="4">
    <source>
        <dbReference type="ARBA" id="ARBA00022989"/>
    </source>
</evidence>
<dbReference type="RefSeq" id="WP_230753171.1">
    <property type="nucleotide sequence ID" value="NZ_JAINWA010000001.1"/>
</dbReference>
<keyword evidence="2" id="KW-1003">Cell membrane</keyword>
<dbReference type="InterPro" id="IPR052020">
    <property type="entry name" value="Cyclic_di-GMP/3'3'-cGAMP_PDE"/>
</dbReference>
<dbReference type="SUPFAM" id="SSF109604">
    <property type="entry name" value="HD-domain/PDEase-like"/>
    <property type="match status" value="1"/>
</dbReference>
<keyword evidence="5 6" id="KW-0472">Membrane</keyword>
<dbReference type="AlphaFoldDB" id="A0AAE3EFC4"/>
<dbReference type="GO" id="GO:0005886">
    <property type="term" value="C:plasma membrane"/>
    <property type="evidence" value="ECO:0007669"/>
    <property type="project" value="UniProtKB-SubCell"/>
</dbReference>
<dbReference type="CDD" id="cd00130">
    <property type="entry name" value="PAS"/>
    <property type="match status" value="1"/>
</dbReference>
<proteinExistence type="predicted"/>
<dbReference type="InterPro" id="IPR003607">
    <property type="entry name" value="HD/PDEase_dom"/>
</dbReference>
<evidence type="ECO:0000313" key="10">
    <source>
        <dbReference type="Proteomes" id="UP001198163"/>
    </source>
</evidence>
<feature type="domain" description="HD-GYP" evidence="8">
    <location>
        <begin position="330"/>
        <end position="536"/>
    </location>
</feature>
<dbReference type="InterPro" id="IPR000014">
    <property type="entry name" value="PAS"/>
</dbReference>
<feature type="transmembrane region" description="Helical" evidence="6">
    <location>
        <begin position="131"/>
        <end position="151"/>
    </location>
</feature>
<keyword evidence="4 6" id="KW-1133">Transmembrane helix</keyword>
<dbReference type="Proteomes" id="UP001198163">
    <property type="component" value="Unassembled WGS sequence"/>
</dbReference>
<evidence type="ECO:0000313" key="9">
    <source>
        <dbReference type="EMBL" id="MCD1653765.1"/>
    </source>
</evidence>
<dbReference type="InterPro" id="IPR035965">
    <property type="entry name" value="PAS-like_dom_sf"/>
</dbReference>
<feature type="transmembrane region" description="Helical" evidence="6">
    <location>
        <begin position="163"/>
        <end position="182"/>
    </location>
</feature>
<dbReference type="PROSITE" id="PS50112">
    <property type="entry name" value="PAS"/>
    <property type="match status" value="1"/>
</dbReference>
<evidence type="ECO:0000256" key="2">
    <source>
        <dbReference type="ARBA" id="ARBA00022475"/>
    </source>
</evidence>
<organism evidence="9 10">
    <name type="scientific">Teretinema zuelzerae</name>
    <dbReference type="NCBI Taxonomy" id="156"/>
    <lineage>
        <taxon>Bacteria</taxon>
        <taxon>Pseudomonadati</taxon>
        <taxon>Spirochaetota</taxon>
        <taxon>Spirochaetia</taxon>
        <taxon>Spirochaetales</taxon>
        <taxon>Treponemataceae</taxon>
        <taxon>Teretinema</taxon>
    </lineage>
</organism>
<comment type="subcellular location">
    <subcellularLocation>
        <location evidence="1">Cell membrane</location>
        <topology evidence="1">Multi-pass membrane protein</topology>
    </subcellularLocation>
</comment>
<feature type="transmembrane region" description="Helical" evidence="6">
    <location>
        <begin position="69"/>
        <end position="94"/>
    </location>
</feature>
<name>A0AAE3EFC4_9SPIR</name>
<dbReference type="NCBIfam" id="TIGR00229">
    <property type="entry name" value="sensory_box"/>
    <property type="match status" value="1"/>
</dbReference>
<dbReference type="EMBL" id="JAINWA010000001">
    <property type="protein sequence ID" value="MCD1653765.1"/>
    <property type="molecule type" value="Genomic_DNA"/>
</dbReference>
<sequence length="536" mass="59380">MIYADLILNLALLIALTTLSAFIDSRLSKYKTVNGIVQGFVFGSSTVLAMMTPLRVAEGVIFDGRSLMLSLGALFFGGWTGGISAAMAIGYRVMLGGPGALTGSLVSLMAITVGIVFRLQGKNSENPPNTLTLAFFGLIVHALMLLLMLTLPKTFIIDTIRVMAVPILILYPVATVLAGKILSDQVTLRARLEAIAARECEFSESLEFLPAPIGIARTDGKLTFLNHAFTATYGYELEDIPTMNEWVVKAYPDADYRNRMQKNWEQDVEAASQRGGPTHARLYEITCKDGSVKKAQISMRPIRNTFLTVFEDTTARLNLEHALRKKVMDLTATQEATIISMAILSEYRDTDTGSHIQRTKLYVKLLLESLGDECPYDQDTKELIWLSATLHDIGKVAIPDSILLKPGKLTDAEFNLMKQHPLFGRFAILRTQESLPENSFLNFAAEIAEYHHEKWDGSGYPHGLKGSSIPLSARVMAIADVYDACISQRPYKKPLSHEETVDIIRRGSASHFDPELVTLFLSKEAEFNKIATQYKE</sequence>
<gene>
    <name evidence="9" type="ORF">K7J14_03510</name>
</gene>
<dbReference type="SMART" id="SM00471">
    <property type="entry name" value="HDc"/>
    <property type="match status" value="1"/>
</dbReference>
<evidence type="ECO:0000259" key="8">
    <source>
        <dbReference type="PROSITE" id="PS51832"/>
    </source>
</evidence>
<dbReference type="PANTHER" id="PTHR45228">
    <property type="entry name" value="CYCLIC DI-GMP PHOSPHODIESTERASE TM_0186-RELATED"/>
    <property type="match status" value="1"/>
</dbReference>
<dbReference type="Gene3D" id="1.10.3210.10">
    <property type="entry name" value="Hypothetical protein af1432"/>
    <property type="match status" value="1"/>
</dbReference>
<protein>
    <submittedName>
        <fullName evidence="9">HD domain-containing protein</fullName>
    </submittedName>
</protein>
<evidence type="ECO:0000256" key="3">
    <source>
        <dbReference type="ARBA" id="ARBA00022692"/>
    </source>
</evidence>
<dbReference type="CDD" id="cd00077">
    <property type="entry name" value="HDc"/>
    <property type="match status" value="1"/>
</dbReference>
<accession>A0AAE3EFC4</accession>
<evidence type="ECO:0000256" key="1">
    <source>
        <dbReference type="ARBA" id="ARBA00004651"/>
    </source>
</evidence>
<feature type="transmembrane region" description="Helical" evidence="6">
    <location>
        <begin position="36"/>
        <end position="57"/>
    </location>
</feature>
<dbReference type="GO" id="GO:0000155">
    <property type="term" value="F:phosphorelay sensor kinase activity"/>
    <property type="evidence" value="ECO:0007669"/>
    <property type="project" value="InterPro"/>
</dbReference>
<dbReference type="InterPro" id="IPR037522">
    <property type="entry name" value="HD_GYP_dom"/>
</dbReference>
<dbReference type="PANTHER" id="PTHR45228:SF5">
    <property type="entry name" value="CYCLIC DI-GMP PHOSPHODIESTERASE VC_1348-RELATED"/>
    <property type="match status" value="1"/>
</dbReference>
<keyword evidence="10" id="KW-1185">Reference proteome</keyword>
<dbReference type="PROSITE" id="PS51832">
    <property type="entry name" value="HD_GYP"/>
    <property type="match status" value="1"/>
</dbReference>
<evidence type="ECO:0000256" key="6">
    <source>
        <dbReference type="SAM" id="Phobius"/>
    </source>
</evidence>
<dbReference type="Gene3D" id="3.30.450.20">
    <property type="entry name" value="PAS domain"/>
    <property type="match status" value="1"/>
</dbReference>
<feature type="transmembrane region" description="Helical" evidence="6">
    <location>
        <begin position="100"/>
        <end position="119"/>
    </location>
</feature>
<reference evidence="9" key="1">
    <citation type="submission" date="2021-08" db="EMBL/GenBank/DDBJ databases">
        <title>Comparative analyses of Brucepasteria parasyntrophica and Teretinema zuelzerae.</title>
        <authorList>
            <person name="Song Y."/>
            <person name="Brune A."/>
        </authorList>
    </citation>
    <scope>NUCLEOTIDE SEQUENCE</scope>
    <source>
        <strain evidence="9">DSM 1903</strain>
    </source>
</reference>
<dbReference type="Pfam" id="PF07694">
    <property type="entry name" value="5TM-5TMR_LYT"/>
    <property type="match status" value="1"/>
</dbReference>
<evidence type="ECO:0000259" key="7">
    <source>
        <dbReference type="PROSITE" id="PS50112"/>
    </source>
</evidence>
<comment type="caution">
    <text evidence="9">The sequence shown here is derived from an EMBL/GenBank/DDBJ whole genome shotgun (WGS) entry which is preliminary data.</text>
</comment>
<dbReference type="Pfam" id="PF13487">
    <property type="entry name" value="HD_5"/>
    <property type="match status" value="1"/>
</dbReference>